<dbReference type="AlphaFoldDB" id="G2EEX9"/>
<comment type="caution">
    <text evidence="2">The sequence shown here is derived from an EMBL/GenBank/DDBJ whole genome shotgun (WGS) entry which is preliminary data.</text>
</comment>
<evidence type="ECO:0000313" key="3">
    <source>
        <dbReference type="Proteomes" id="UP000003730"/>
    </source>
</evidence>
<feature type="signal peptide" evidence="1">
    <location>
        <begin position="1"/>
        <end position="19"/>
    </location>
</feature>
<dbReference type="PATRIC" id="fig|1046627.3.peg.2070"/>
<name>G2EEX9_9FLAO</name>
<accession>G2EEX9</accession>
<reference evidence="2 3" key="1">
    <citation type="journal article" date="2008" name="Int. J. Syst. Evol. Microbiol.">
        <title>Bizionia argentinensis sp. nov., isolated from surface marine water in Antarctica.</title>
        <authorList>
            <person name="Bercovich A."/>
            <person name="Vazquez S.C."/>
            <person name="Yankilevich P."/>
            <person name="Coria S.H."/>
            <person name="Foti M."/>
            <person name="Hernandez E."/>
            <person name="Vidal A."/>
            <person name="Ruberto L."/>
            <person name="Melo C."/>
            <person name="Marenssi S."/>
            <person name="Criscuolo M."/>
            <person name="Memoli M."/>
            <person name="Arguelles M."/>
            <person name="Mac Cormack W.P."/>
        </authorList>
    </citation>
    <scope>NUCLEOTIDE SEQUENCE [LARGE SCALE GENOMIC DNA]</scope>
    <source>
        <strain evidence="2 3">JUB59</strain>
    </source>
</reference>
<dbReference type="Pfam" id="PF09697">
    <property type="entry name" value="Porph_ging"/>
    <property type="match status" value="1"/>
</dbReference>
<dbReference type="EMBL" id="AFXZ01000036">
    <property type="protein sequence ID" value="EGV42998.1"/>
    <property type="molecule type" value="Genomic_DNA"/>
</dbReference>
<gene>
    <name evidence="2" type="ORF">BZARG_1693</name>
</gene>
<sequence length="245" mass="27858">MKNRLLTLLLLLSLSSIFGQNTSGIIKYTVDLNSFYDLLSEKYENDPNNYILKINKELIKVASGFQYILEFNGTTSKFEINKGLAIGEKDRHYNMAIGLTGRGTYFTNLKTNKQLQLKEGYGDKTYIESNLNIDWTLTKETKKIGDFICYKATSYKELPSSKVLVTVWYAPQIPIAFGPKEYVGNLPGLVLEYEDNVVHFTASKIVLNPKKAITINWPEGKTISKEDYQKQNSESFSTLKENSGR</sequence>
<protein>
    <submittedName>
        <fullName evidence="2">GLPGLI family protein</fullName>
    </submittedName>
</protein>
<dbReference type="InterPro" id="IPR005901">
    <property type="entry name" value="GLPGLI"/>
</dbReference>
<keyword evidence="3" id="KW-1185">Reference proteome</keyword>
<evidence type="ECO:0000313" key="2">
    <source>
        <dbReference type="EMBL" id="EGV42998.1"/>
    </source>
</evidence>
<evidence type="ECO:0000256" key="1">
    <source>
        <dbReference type="SAM" id="SignalP"/>
    </source>
</evidence>
<dbReference type="STRING" id="1046627.BZARG_1693"/>
<dbReference type="Proteomes" id="UP000003730">
    <property type="component" value="Unassembled WGS sequence"/>
</dbReference>
<dbReference type="NCBIfam" id="TIGR01200">
    <property type="entry name" value="GLPGLI"/>
    <property type="match status" value="1"/>
</dbReference>
<feature type="chain" id="PRO_5003428633" evidence="1">
    <location>
        <begin position="20"/>
        <end position="245"/>
    </location>
</feature>
<keyword evidence="1" id="KW-0732">Signal</keyword>
<dbReference type="OrthoDB" id="1429333at2"/>
<dbReference type="eggNOG" id="ENOG502Z8ZW">
    <property type="taxonomic scope" value="Bacteria"/>
</dbReference>
<dbReference type="RefSeq" id="WP_008637951.1">
    <property type="nucleotide sequence ID" value="NZ_AFXZ01000036.1"/>
</dbReference>
<organism evidence="2 3">
    <name type="scientific">Bizionia argentinensis JUB59</name>
    <dbReference type="NCBI Taxonomy" id="1046627"/>
    <lineage>
        <taxon>Bacteria</taxon>
        <taxon>Pseudomonadati</taxon>
        <taxon>Bacteroidota</taxon>
        <taxon>Flavobacteriia</taxon>
        <taxon>Flavobacteriales</taxon>
        <taxon>Flavobacteriaceae</taxon>
        <taxon>Bizionia</taxon>
    </lineage>
</organism>
<proteinExistence type="predicted"/>